<organism evidence="2 3">
    <name type="scientific">Heliomicrobium undosum</name>
    <dbReference type="NCBI Taxonomy" id="121734"/>
    <lineage>
        <taxon>Bacteria</taxon>
        <taxon>Bacillati</taxon>
        <taxon>Bacillota</taxon>
        <taxon>Clostridia</taxon>
        <taxon>Eubacteriales</taxon>
        <taxon>Heliobacteriaceae</taxon>
        <taxon>Heliomicrobium</taxon>
    </lineage>
</organism>
<gene>
    <name evidence="2" type="ORF">GTO91_15720</name>
</gene>
<accession>A0A845L7Z4</accession>
<proteinExistence type="predicted"/>
<evidence type="ECO:0000256" key="1">
    <source>
        <dbReference type="SAM" id="SignalP"/>
    </source>
</evidence>
<keyword evidence="1" id="KW-0732">Signal</keyword>
<evidence type="ECO:0000313" key="2">
    <source>
        <dbReference type="EMBL" id="MZP31155.1"/>
    </source>
</evidence>
<evidence type="ECO:0000313" key="3">
    <source>
        <dbReference type="Proteomes" id="UP000463470"/>
    </source>
</evidence>
<sequence>MKKITKLIGSSLVLIGIVFSATPGAFAAKSNDSTGNVTPQWGVSVHGTGFVKGTYNWAIARQFNEANAQSIAAADVATDTSLYTGGYPLSHDEYHFNMNSSSLSAVGTSSDSRVQKSSEYFSLAVNKYNKANTDYANVVAYINQTYPSGASKDAALQTARNDRATARLKALNDLGTALHAWQDVFAHGNVQTMTQHNSYKAPEDPSTSIIDDPNYDINWSTGTVTKPGYEFGSRYNATKSKTISMLDLFKSSVGYNPND</sequence>
<feature type="chain" id="PRO_5032829591" evidence="1">
    <location>
        <begin position="28"/>
        <end position="259"/>
    </location>
</feature>
<protein>
    <submittedName>
        <fullName evidence="2">Uncharacterized protein</fullName>
    </submittedName>
</protein>
<dbReference type="OrthoDB" id="9805070at2"/>
<keyword evidence="3" id="KW-1185">Reference proteome</keyword>
<dbReference type="Proteomes" id="UP000463470">
    <property type="component" value="Unassembled WGS sequence"/>
</dbReference>
<dbReference type="RefSeq" id="WP_161259675.1">
    <property type="nucleotide sequence ID" value="NZ_WXEY01000026.1"/>
</dbReference>
<reference evidence="2 3" key="1">
    <citation type="submission" date="2020-01" db="EMBL/GenBank/DDBJ databases">
        <title>Whole-genome sequence of Heliobacterium undosum DSM 13378.</title>
        <authorList>
            <person name="Kyndt J.A."/>
            <person name="Meyer T.E."/>
        </authorList>
    </citation>
    <scope>NUCLEOTIDE SEQUENCE [LARGE SCALE GENOMIC DNA]</scope>
    <source>
        <strain evidence="2 3">DSM 13378</strain>
    </source>
</reference>
<dbReference type="AlphaFoldDB" id="A0A845L7Z4"/>
<feature type="signal peptide" evidence="1">
    <location>
        <begin position="1"/>
        <end position="27"/>
    </location>
</feature>
<dbReference type="EMBL" id="WXEY01000026">
    <property type="protein sequence ID" value="MZP31155.1"/>
    <property type="molecule type" value="Genomic_DNA"/>
</dbReference>
<comment type="caution">
    <text evidence="2">The sequence shown here is derived from an EMBL/GenBank/DDBJ whole genome shotgun (WGS) entry which is preliminary data.</text>
</comment>
<name>A0A845L7Z4_9FIRM</name>